<reference evidence="2" key="1">
    <citation type="submission" date="2020-09" db="EMBL/GenBank/DDBJ databases">
        <title>Whole genome shotgun sequence of Streptomyces xanthophaeus NBRC 12829.</title>
        <authorList>
            <person name="Komaki H."/>
            <person name="Tamura T."/>
        </authorList>
    </citation>
    <scope>NUCLEOTIDE SEQUENCE</scope>
    <source>
        <strain evidence="2">NBRC 12829</strain>
    </source>
</reference>
<keyword evidence="3" id="KW-1185">Reference proteome</keyword>
<evidence type="ECO:0008006" key="4">
    <source>
        <dbReference type="Google" id="ProtNLM"/>
    </source>
</evidence>
<dbReference type="Pfam" id="PF11239">
    <property type="entry name" value="DUF3040"/>
    <property type="match status" value="1"/>
</dbReference>
<dbReference type="InterPro" id="IPR021401">
    <property type="entry name" value="DUF3040"/>
</dbReference>
<evidence type="ECO:0000256" key="1">
    <source>
        <dbReference type="SAM" id="Phobius"/>
    </source>
</evidence>
<gene>
    <name evidence="2" type="ORF">Sxan_29990</name>
</gene>
<feature type="transmembrane region" description="Helical" evidence="1">
    <location>
        <begin position="40"/>
        <end position="58"/>
    </location>
</feature>
<accession>A0A919GWI0</accession>
<evidence type="ECO:0000313" key="2">
    <source>
        <dbReference type="EMBL" id="GHI85635.1"/>
    </source>
</evidence>
<evidence type="ECO:0000313" key="3">
    <source>
        <dbReference type="Proteomes" id="UP000600026"/>
    </source>
</evidence>
<name>A0A919GWI0_9ACTN</name>
<dbReference type="OrthoDB" id="4288302at2"/>
<organism evidence="2 3">
    <name type="scientific">Streptomyces xanthophaeus</name>
    <dbReference type="NCBI Taxonomy" id="67385"/>
    <lineage>
        <taxon>Bacteria</taxon>
        <taxon>Bacillati</taxon>
        <taxon>Actinomycetota</taxon>
        <taxon>Actinomycetes</taxon>
        <taxon>Kitasatosporales</taxon>
        <taxon>Streptomycetaceae</taxon>
        <taxon>Streptomyces</taxon>
    </lineage>
</organism>
<dbReference type="EMBL" id="BNEE01000006">
    <property type="protein sequence ID" value="GHI85635.1"/>
    <property type="molecule type" value="Genomic_DNA"/>
</dbReference>
<proteinExistence type="predicted"/>
<protein>
    <recommendedName>
        <fullName evidence="4">DUF3040 domain-containing protein</fullName>
    </recommendedName>
</protein>
<dbReference type="AlphaFoldDB" id="A0A919GWI0"/>
<feature type="transmembrane region" description="Helical" evidence="1">
    <location>
        <begin position="64"/>
        <end position="85"/>
    </location>
</feature>
<keyword evidence="1" id="KW-0812">Transmembrane</keyword>
<dbReference type="Proteomes" id="UP000600026">
    <property type="component" value="Unassembled WGS sequence"/>
</dbReference>
<sequence>MDGAGLSDHEQRALSALEAQLKRDRSLRGALMSAHLRHRTAVACLLGAVSVVLLVAASVTVSTPLIWCFAAAWILTVVTALPLFGQWVRRRWQHRGRSYGR</sequence>
<keyword evidence="1" id="KW-0472">Membrane</keyword>
<dbReference type="RefSeq" id="WP_031140111.1">
    <property type="nucleotide sequence ID" value="NZ_BNEE01000006.1"/>
</dbReference>
<keyword evidence="1" id="KW-1133">Transmembrane helix</keyword>
<comment type="caution">
    <text evidence="2">The sequence shown here is derived from an EMBL/GenBank/DDBJ whole genome shotgun (WGS) entry which is preliminary data.</text>
</comment>
<dbReference type="GeneID" id="96807352"/>